<dbReference type="Proteomes" id="UP000008311">
    <property type="component" value="Unassembled WGS sequence"/>
</dbReference>
<feature type="compositionally biased region" description="Low complexity" evidence="1">
    <location>
        <begin position="102"/>
        <end position="114"/>
    </location>
</feature>
<gene>
    <name evidence="3" type="ORF">RCOM_1781830</name>
</gene>
<feature type="compositionally biased region" description="Low complexity" evidence="1">
    <location>
        <begin position="186"/>
        <end position="205"/>
    </location>
</feature>
<keyword evidence="2" id="KW-0732">Signal</keyword>
<feature type="compositionally biased region" description="Basic and acidic residues" evidence="1">
    <location>
        <begin position="143"/>
        <end position="159"/>
    </location>
</feature>
<evidence type="ECO:0000256" key="1">
    <source>
        <dbReference type="SAM" id="MobiDB-lite"/>
    </source>
</evidence>
<feature type="compositionally biased region" description="Basic residues" evidence="1">
    <location>
        <begin position="128"/>
        <end position="142"/>
    </location>
</feature>
<dbReference type="InParanoid" id="B9TII5"/>
<reference evidence="4" key="1">
    <citation type="journal article" date="2010" name="Nat. Biotechnol.">
        <title>Draft genome sequence of the oilseed species Ricinus communis.</title>
        <authorList>
            <person name="Chan A.P."/>
            <person name="Crabtree J."/>
            <person name="Zhao Q."/>
            <person name="Lorenzi H."/>
            <person name="Orvis J."/>
            <person name="Puiu D."/>
            <person name="Melake-Berhan A."/>
            <person name="Jones K.M."/>
            <person name="Redman J."/>
            <person name="Chen G."/>
            <person name="Cahoon E.B."/>
            <person name="Gedil M."/>
            <person name="Stanke M."/>
            <person name="Haas B.J."/>
            <person name="Wortman J.R."/>
            <person name="Fraser-Liggett C.M."/>
            <person name="Ravel J."/>
            <person name="Rabinowicz P.D."/>
        </authorList>
    </citation>
    <scope>NUCLEOTIDE SEQUENCE [LARGE SCALE GENOMIC DNA]</scope>
    <source>
        <strain evidence="4">cv. Hale</strain>
    </source>
</reference>
<dbReference type="EMBL" id="EQ982610">
    <property type="protein sequence ID" value="EEF24329.1"/>
    <property type="molecule type" value="Genomic_DNA"/>
</dbReference>
<protein>
    <submittedName>
        <fullName evidence="3">Uncharacterized protein</fullName>
    </submittedName>
</protein>
<accession>B9TII5</accession>
<feature type="chain" id="PRO_5002892501" evidence="2">
    <location>
        <begin position="20"/>
        <end position="223"/>
    </location>
</feature>
<evidence type="ECO:0000313" key="3">
    <source>
        <dbReference type="EMBL" id="EEF24329.1"/>
    </source>
</evidence>
<organism evidence="3 4">
    <name type="scientific">Ricinus communis</name>
    <name type="common">Castor bean</name>
    <dbReference type="NCBI Taxonomy" id="3988"/>
    <lineage>
        <taxon>Eukaryota</taxon>
        <taxon>Viridiplantae</taxon>
        <taxon>Streptophyta</taxon>
        <taxon>Embryophyta</taxon>
        <taxon>Tracheophyta</taxon>
        <taxon>Spermatophyta</taxon>
        <taxon>Magnoliopsida</taxon>
        <taxon>eudicotyledons</taxon>
        <taxon>Gunneridae</taxon>
        <taxon>Pentapetalae</taxon>
        <taxon>rosids</taxon>
        <taxon>fabids</taxon>
        <taxon>Malpighiales</taxon>
        <taxon>Euphorbiaceae</taxon>
        <taxon>Acalyphoideae</taxon>
        <taxon>Acalypheae</taxon>
        <taxon>Ricinus</taxon>
    </lineage>
</organism>
<feature type="region of interest" description="Disordered" evidence="1">
    <location>
        <begin position="34"/>
        <end position="223"/>
    </location>
</feature>
<feature type="signal peptide" evidence="2">
    <location>
        <begin position="1"/>
        <end position="19"/>
    </location>
</feature>
<keyword evidence="4" id="KW-1185">Reference proteome</keyword>
<evidence type="ECO:0000256" key="2">
    <source>
        <dbReference type="SAM" id="SignalP"/>
    </source>
</evidence>
<name>B9TII5_RICCO</name>
<evidence type="ECO:0000313" key="4">
    <source>
        <dbReference type="Proteomes" id="UP000008311"/>
    </source>
</evidence>
<feature type="compositionally biased region" description="Basic and acidic residues" evidence="1">
    <location>
        <begin position="48"/>
        <end position="65"/>
    </location>
</feature>
<dbReference type="AlphaFoldDB" id="B9TII5"/>
<proteinExistence type="predicted"/>
<sequence>MWPLILGLILFLGPHSVRVVAPAWREARLAAWGPDDASGAVGNAARPEPPDRAAHAAGADPDRVGARAAQPRQGGSRAPDGDRRDAVGHGPSAGQQHGRGPGALRRLPGLGDAGFPVGTSPRAALAAARHRTGHRDRRRRRNRGLDRADPGAAPADHRRQPLPGPGRLKRDREPTGGSRCGVGVVARPALRGCGGAAAPAARSTAPPRPGRRRSAVAWPAGSR</sequence>